<reference evidence="1" key="1">
    <citation type="submission" date="2014-09" db="EMBL/GenBank/DDBJ databases">
        <authorList>
            <person name="Magalhaes I.L.F."/>
            <person name="Oliveira U."/>
            <person name="Santos F.R."/>
            <person name="Vidigal T.H.D.A."/>
            <person name="Brescovit A.D."/>
            <person name="Santos A.J."/>
        </authorList>
    </citation>
    <scope>NUCLEOTIDE SEQUENCE</scope>
    <source>
        <tissue evidence="1">Shoot tissue taken approximately 20 cm above the soil surface</tissue>
    </source>
</reference>
<proteinExistence type="predicted"/>
<organism evidence="1">
    <name type="scientific">Arundo donax</name>
    <name type="common">Giant reed</name>
    <name type="synonym">Donax arundinaceus</name>
    <dbReference type="NCBI Taxonomy" id="35708"/>
    <lineage>
        <taxon>Eukaryota</taxon>
        <taxon>Viridiplantae</taxon>
        <taxon>Streptophyta</taxon>
        <taxon>Embryophyta</taxon>
        <taxon>Tracheophyta</taxon>
        <taxon>Spermatophyta</taxon>
        <taxon>Magnoliopsida</taxon>
        <taxon>Liliopsida</taxon>
        <taxon>Poales</taxon>
        <taxon>Poaceae</taxon>
        <taxon>PACMAD clade</taxon>
        <taxon>Arundinoideae</taxon>
        <taxon>Arundineae</taxon>
        <taxon>Arundo</taxon>
    </lineage>
</organism>
<sequence length="9" mass="1024">MVLVPYSCL</sequence>
<protein>
    <submittedName>
        <fullName evidence="1">Uncharacterized protein</fullName>
    </submittedName>
</protein>
<accession>A0A0A8ZC04</accession>
<name>A0A0A8ZC04_ARUDO</name>
<evidence type="ECO:0000313" key="1">
    <source>
        <dbReference type="EMBL" id="JAD35188.1"/>
    </source>
</evidence>
<dbReference type="EMBL" id="GBRH01262707">
    <property type="protein sequence ID" value="JAD35188.1"/>
    <property type="molecule type" value="Transcribed_RNA"/>
</dbReference>
<reference evidence="1" key="2">
    <citation type="journal article" date="2015" name="Data Brief">
        <title>Shoot transcriptome of the giant reed, Arundo donax.</title>
        <authorList>
            <person name="Barrero R.A."/>
            <person name="Guerrero F.D."/>
            <person name="Moolhuijzen P."/>
            <person name="Goolsby J.A."/>
            <person name="Tidwell J."/>
            <person name="Bellgard S.E."/>
            <person name="Bellgard M.I."/>
        </authorList>
    </citation>
    <scope>NUCLEOTIDE SEQUENCE</scope>
    <source>
        <tissue evidence="1">Shoot tissue taken approximately 20 cm above the soil surface</tissue>
    </source>
</reference>